<evidence type="ECO:0000256" key="1">
    <source>
        <dbReference type="SAM" id="MobiDB-lite"/>
    </source>
</evidence>
<accession>A0A0E2HFC6</accession>
<comment type="caution">
    <text evidence="2">The sequence shown here is derived from an EMBL/GenBank/DDBJ whole genome shotgun (WGS) entry which is preliminary data.</text>
</comment>
<sequence length="52" mass="5827">MDRAGLRKAACPTAGFRKMGSGNTGWETAPISQADGWWTEENGIIWEQMEPW</sequence>
<dbReference type="Proteomes" id="UP000013085">
    <property type="component" value="Unassembled WGS sequence"/>
</dbReference>
<name>A0A0E2HFC6_9FIRM</name>
<feature type="region of interest" description="Disordered" evidence="1">
    <location>
        <begin position="1"/>
        <end position="38"/>
    </location>
</feature>
<evidence type="ECO:0000313" key="2">
    <source>
        <dbReference type="EMBL" id="ENZ19043.1"/>
    </source>
</evidence>
<dbReference type="HOGENOM" id="CLU_3078381_0_0_9"/>
<reference evidence="2 3" key="1">
    <citation type="submission" date="2013-01" db="EMBL/GenBank/DDBJ databases">
        <title>The Genome Sequence of Clostridium clostridioforme 90A8.</title>
        <authorList>
            <consortium name="The Broad Institute Genome Sequencing Platform"/>
            <person name="Earl A."/>
            <person name="Ward D."/>
            <person name="Feldgarden M."/>
            <person name="Gevers D."/>
            <person name="Courvalin P."/>
            <person name="Lambert T."/>
            <person name="Walker B."/>
            <person name="Young S.K."/>
            <person name="Zeng Q."/>
            <person name="Gargeya S."/>
            <person name="Fitzgerald M."/>
            <person name="Haas B."/>
            <person name="Abouelleil A."/>
            <person name="Alvarado L."/>
            <person name="Arachchi H.M."/>
            <person name="Berlin A.M."/>
            <person name="Chapman S.B."/>
            <person name="Dewar J."/>
            <person name="Goldberg J."/>
            <person name="Griggs A."/>
            <person name="Gujja S."/>
            <person name="Hansen M."/>
            <person name="Howarth C."/>
            <person name="Imamovic A."/>
            <person name="Larimer J."/>
            <person name="McCowan C."/>
            <person name="Murphy C."/>
            <person name="Neiman D."/>
            <person name="Pearson M."/>
            <person name="Priest M."/>
            <person name="Roberts A."/>
            <person name="Saif S."/>
            <person name="Shea T."/>
            <person name="Sisk P."/>
            <person name="Sykes S."/>
            <person name="Wortman J."/>
            <person name="Nusbaum C."/>
            <person name="Birren B."/>
        </authorList>
    </citation>
    <scope>NUCLEOTIDE SEQUENCE [LARGE SCALE GENOMIC DNA]</scope>
    <source>
        <strain evidence="2 3">90A8</strain>
    </source>
</reference>
<dbReference type="EMBL" id="AGYR01000006">
    <property type="protein sequence ID" value="ENZ19043.1"/>
    <property type="molecule type" value="Genomic_DNA"/>
</dbReference>
<gene>
    <name evidence="2" type="ORF">HMPREF1090_00915</name>
</gene>
<organism evidence="2 3">
    <name type="scientific">[Clostridium] clostridioforme 90A8</name>
    <dbReference type="NCBI Taxonomy" id="999408"/>
    <lineage>
        <taxon>Bacteria</taxon>
        <taxon>Bacillati</taxon>
        <taxon>Bacillota</taxon>
        <taxon>Clostridia</taxon>
        <taxon>Lachnospirales</taxon>
        <taxon>Lachnospiraceae</taxon>
        <taxon>Enterocloster</taxon>
    </lineage>
</organism>
<dbReference type="AlphaFoldDB" id="A0A0E2HFC6"/>
<proteinExistence type="predicted"/>
<evidence type="ECO:0000313" key="3">
    <source>
        <dbReference type="Proteomes" id="UP000013085"/>
    </source>
</evidence>
<protein>
    <submittedName>
        <fullName evidence="2">Uncharacterized protein</fullName>
    </submittedName>
</protein>